<sequence length="299" mass="34648">MKNTLFYLFLFYCSTDIFAQNKFYDGSIIHFNIYGNGEPVFVLSGGPGNNCMQEEDVAIKIGEKYQAILLEQRGTGRSMPKALDSNSINMDAYLKDILYVMDSLKIKKAKFYGHSWGAVYASAFAIIYPKKVKMLALTGVGDIRISAENDKKKVENRLAKLDSTELKRFYEISDKNWSEWTNNDRFEIAVLGVKYNTFDSTNLAWKQQKIMRGANNYTTFTLLRNDQKKQNFDLSTKLKSLKMPITIITCKEDPLAFLTDEYKHFSPRAKIKWIDHCGHFPMYEQPEKFYSMLMETLEK</sequence>
<dbReference type="SUPFAM" id="SSF53474">
    <property type="entry name" value="alpha/beta-Hydrolases"/>
    <property type="match status" value="1"/>
</dbReference>
<protein>
    <submittedName>
        <fullName evidence="3">Proline iminopeptidase</fullName>
        <ecNumber evidence="3">3.4.11.5</ecNumber>
    </submittedName>
</protein>
<accession>A0ABM9AVR3</accession>
<evidence type="ECO:0000313" key="3">
    <source>
        <dbReference type="EMBL" id="CAH0997806.1"/>
    </source>
</evidence>
<dbReference type="Pfam" id="PF00561">
    <property type="entry name" value="Abhydrolase_1"/>
    <property type="match status" value="1"/>
</dbReference>
<evidence type="ECO:0000259" key="2">
    <source>
        <dbReference type="Pfam" id="PF00561"/>
    </source>
</evidence>
<name>A0ABM9AVR3_9BACT</name>
<keyword evidence="1 3" id="KW-0378">Hydrolase</keyword>
<dbReference type="PANTHER" id="PTHR43798">
    <property type="entry name" value="MONOACYLGLYCEROL LIPASE"/>
    <property type="match status" value="1"/>
</dbReference>
<dbReference type="InterPro" id="IPR000639">
    <property type="entry name" value="Epox_hydrolase-like"/>
</dbReference>
<dbReference type="InterPro" id="IPR000073">
    <property type="entry name" value="AB_hydrolase_1"/>
</dbReference>
<keyword evidence="3" id="KW-0645">Protease</keyword>
<dbReference type="InterPro" id="IPR050266">
    <property type="entry name" value="AB_hydrolase_sf"/>
</dbReference>
<dbReference type="PANTHER" id="PTHR43798:SF31">
    <property type="entry name" value="AB HYDROLASE SUPERFAMILY PROTEIN YCLE"/>
    <property type="match status" value="1"/>
</dbReference>
<comment type="caution">
    <text evidence="3">The sequence shown here is derived from an EMBL/GenBank/DDBJ whole genome shotgun (WGS) entry which is preliminary data.</text>
</comment>
<evidence type="ECO:0000256" key="1">
    <source>
        <dbReference type="ARBA" id="ARBA00022801"/>
    </source>
</evidence>
<dbReference type="EC" id="3.4.11.5" evidence="3"/>
<dbReference type="EMBL" id="CAKLPY010000006">
    <property type="protein sequence ID" value="CAH0997806.1"/>
    <property type="molecule type" value="Genomic_DNA"/>
</dbReference>
<keyword evidence="4" id="KW-1185">Reference proteome</keyword>
<dbReference type="InterPro" id="IPR029058">
    <property type="entry name" value="AB_hydrolase_fold"/>
</dbReference>
<gene>
    <name evidence="3" type="primary">pip</name>
    <name evidence="3" type="ORF">EMA8858_03940</name>
</gene>
<dbReference type="RefSeq" id="WP_238808613.1">
    <property type="nucleotide sequence ID" value="NZ_CAKLPY010000006.1"/>
</dbReference>
<dbReference type="PRINTS" id="PR00412">
    <property type="entry name" value="EPOXHYDRLASE"/>
</dbReference>
<feature type="domain" description="AB hydrolase-1" evidence="2">
    <location>
        <begin position="39"/>
        <end position="285"/>
    </location>
</feature>
<dbReference type="Gene3D" id="3.40.50.1820">
    <property type="entry name" value="alpha/beta hydrolase"/>
    <property type="match status" value="1"/>
</dbReference>
<reference evidence="3" key="1">
    <citation type="submission" date="2021-12" db="EMBL/GenBank/DDBJ databases">
        <authorList>
            <person name="Rodrigo-Torres L."/>
            <person name="Arahal R. D."/>
            <person name="Lucena T."/>
        </authorList>
    </citation>
    <scope>NUCLEOTIDE SEQUENCE</scope>
    <source>
        <strain evidence="3">CECT 8858</strain>
    </source>
</reference>
<proteinExistence type="predicted"/>
<dbReference type="Proteomes" id="UP000837932">
    <property type="component" value="Unassembled WGS sequence"/>
</dbReference>
<organism evidence="3 4">
    <name type="scientific">Emticicia aquatica</name>
    <dbReference type="NCBI Taxonomy" id="1681835"/>
    <lineage>
        <taxon>Bacteria</taxon>
        <taxon>Pseudomonadati</taxon>
        <taxon>Bacteroidota</taxon>
        <taxon>Cytophagia</taxon>
        <taxon>Cytophagales</taxon>
        <taxon>Leadbetterellaceae</taxon>
        <taxon>Emticicia</taxon>
    </lineage>
</organism>
<keyword evidence="3" id="KW-0031">Aminopeptidase</keyword>
<evidence type="ECO:0000313" key="4">
    <source>
        <dbReference type="Proteomes" id="UP000837932"/>
    </source>
</evidence>
<dbReference type="GO" id="GO:0004177">
    <property type="term" value="F:aminopeptidase activity"/>
    <property type="evidence" value="ECO:0007669"/>
    <property type="project" value="UniProtKB-KW"/>
</dbReference>